<keyword evidence="8" id="KW-1185">Reference proteome</keyword>
<reference evidence="7 8" key="1">
    <citation type="submission" date="2024-04" db="EMBL/GenBank/DDBJ databases">
        <authorList>
            <consortium name="Genoscope - CEA"/>
            <person name="William W."/>
        </authorList>
    </citation>
    <scope>NUCLEOTIDE SEQUENCE [LARGE SCALE GENOMIC DNA]</scope>
</reference>
<dbReference type="SMART" id="SM00220">
    <property type="entry name" value="S_TKc"/>
    <property type="match status" value="2"/>
</dbReference>
<dbReference type="InterPro" id="IPR011009">
    <property type="entry name" value="Kinase-like_dom_sf"/>
</dbReference>
<name>A0AAV2HYF6_LYMST</name>
<dbReference type="GO" id="GO:0004672">
    <property type="term" value="F:protein kinase activity"/>
    <property type="evidence" value="ECO:0007669"/>
    <property type="project" value="InterPro"/>
</dbReference>
<dbReference type="Gene3D" id="1.10.510.10">
    <property type="entry name" value="Transferase(Phosphotransferase) domain 1"/>
    <property type="match status" value="2"/>
</dbReference>
<dbReference type="InterPro" id="IPR050538">
    <property type="entry name" value="MAP_kinase_kinase_kinase"/>
</dbReference>
<dbReference type="PROSITE" id="PS00107">
    <property type="entry name" value="PROTEIN_KINASE_ATP"/>
    <property type="match status" value="2"/>
</dbReference>
<dbReference type="InterPro" id="IPR000719">
    <property type="entry name" value="Prot_kinase_dom"/>
</dbReference>
<keyword evidence="4 5" id="KW-0067">ATP-binding</keyword>
<dbReference type="InterPro" id="IPR017441">
    <property type="entry name" value="Protein_kinase_ATP_BS"/>
</dbReference>
<comment type="caution">
    <text evidence="7">The sequence shown here is derived from an EMBL/GenBank/DDBJ whole genome shotgun (WGS) entry which is preliminary data.</text>
</comment>
<gene>
    <name evidence="7" type="ORF">GSLYS_00013019001</name>
</gene>
<evidence type="ECO:0000256" key="3">
    <source>
        <dbReference type="ARBA" id="ARBA00022777"/>
    </source>
</evidence>
<dbReference type="CDD" id="cd06606">
    <property type="entry name" value="STKc_MAPKKK"/>
    <property type="match status" value="1"/>
</dbReference>
<sequence>MANVSASLAPEIPQNWTKGDVIGRGSYGTVYHVIDPNRPDDKRFIVKEIQVTSAKKDKQSNITELEILKRLNNKRIVPFYGSCEMQDSLLIFMGYMKMGSLFDYIQKKNVLTEDKIRIFTRQILEGAAYLHSRQTPIIHRDIKGQNVLLEDESNIKLTDFGLSKILHEQTNARSSLGTYKWMAPEVISVTEGQTYDTKADIWSIGCTVVEMATGQPPFPNLTPFQVLLKVGNGGLPEYNLPEKSSEALKLFLKKTFQKDATSRPTAHELLKVDFVTESCLSPEVPLNREKAKKIGVGSFGLVFLVLNLDKPQDKLFAVKEISIESKKREQIMSLFREEANILRHIHHDRIVPFYGYSESENVLSLYMAYMKLGSLEDYISSKGRLLEEKAKLFAVQILGGVQHLHDNGIIHSDITGKHVLLDNENSAQLGGISVSKTFRKQPQTKAILTQDSETGCVGSVNWMAPEMIKGIMEDGKFDNKVDIWSVGCTVVQMVTGSPPFSDLEHQQVIFQLITSEKPPAYKLPESSSHAIKDFLKKTFERAPEQRPSAAELLSQDPFLSGMRNIGALSTYLST</sequence>
<evidence type="ECO:0000256" key="5">
    <source>
        <dbReference type="PROSITE-ProRule" id="PRU10141"/>
    </source>
</evidence>
<keyword evidence="3" id="KW-0418">Kinase</keyword>
<dbReference type="PANTHER" id="PTHR48016:SF56">
    <property type="entry name" value="MAPKK KINASE"/>
    <property type="match status" value="1"/>
</dbReference>
<accession>A0AAV2HYF6</accession>
<dbReference type="InterPro" id="IPR008271">
    <property type="entry name" value="Ser/Thr_kinase_AS"/>
</dbReference>
<evidence type="ECO:0000313" key="7">
    <source>
        <dbReference type="EMBL" id="CAL1539200.1"/>
    </source>
</evidence>
<feature type="domain" description="Protein kinase" evidence="6">
    <location>
        <begin position="16"/>
        <end position="275"/>
    </location>
</feature>
<dbReference type="GO" id="GO:0005524">
    <property type="term" value="F:ATP binding"/>
    <property type="evidence" value="ECO:0007669"/>
    <property type="project" value="UniProtKB-UniRule"/>
</dbReference>
<evidence type="ECO:0000313" key="8">
    <source>
        <dbReference type="Proteomes" id="UP001497497"/>
    </source>
</evidence>
<evidence type="ECO:0000256" key="2">
    <source>
        <dbReference type="ARBA" id="ARBA00022741"/>
    </source>
</evidence>
<dbReference type="AlphaFoldDB" id="A0AAV2HYF6"/>
<dbReference type="PANTHER" id="PTHR48016">
    <property type="entry name" value="MAP KINASE KINASE KINASE SSK2-RELATED-RELATED"/>
    <property type="match status" value="1"/>
</dbReference>
<keyword evidence="1" id="KW-0808">Transferase</keyword>
<dbReference type="SUPFAM" id="SSF56112">
    <property type="entry name" value="Protein kinase-like (PK-like)"/>
    <property type="match status" value="2"/>
</dbReference>
<dbReference type="EMBL" id="CAXITT010000331">
    <property type="protein sequence ID" value="CAL1539200.1"/>
    <property type="molecule type" value="Genomic_DNA"/>
</dbReference>
<evidence type="ECO:0000259" key="6">
    <source>
        <dbReference type="PROSITE" id="PS50011"/>
    </source>
</evidence>
<dbReference type="PROSITE" id="PS00108">
    <property type="entry name" value="PROTEIN_KINASE_ST"/>
    <property type="match status" value="1"/>
</dbReference>
<evidence type="ECO:0000256" key="4">
    <source>
        <dbReference type="ARBA" id="ARBA00022840"/>
    </source>
</evidence>
<keyword evidence="2 5" id="KW-0547">Nucleotide-binding</keyword>
<organism evidence="7 8">
    <name type="scientific">Lymnaea stagnalis</name>
    <name type="common">Great pond snail</name>
    <name type="synonym">Helix stagnalis</name>
    <dbReference type="NCBI Taxonomy" id="6523"/>
    <lineage>
        <taxon>Eukaryota</taxon>
        <taxon>Metazoa</taxon>
        <taxon>Spiralia</taxon>
        <taxon>Lophotrochozoa</taxon>
        <taxon>Mollusca</taxon>
        <taxon>Gastropoda</taxon>
        <taxon>Heterobranchia</taxon>
        <taxon>Euthyneura</taxon>
        <taxon>Panpulmonata</taxon>
        <taxon>Hygrophila</taxon>
        <taxon>Lymnaeoidea</taxon>
        <taxon>Lymnaeidae</taxon>
        <taxon>Lymnaea</taxon>
    </lineage>
</organism>
<feature type="binding site" evidence="5">
    <location>
        <position position="319"/>
    </location>
    <ligand>
        <name>ATP</name>
        <dbReference type="ChEBI" id="CHEBI:30616"/>
    </ligand>
</feature>
<proteinExistence type="predicted"/>
<feature type="domain" description="Protein kinase" evidence="6">
    <location>
        <begin position="288"/>
        <end position="559"/>
    </location>
</feature>
<protein>
    <recommendedName>
        <fullName evidence="6">Protein kinase domain-containing protein</fullName>
    </recommendedName>
</protein>
<dbReference type="PROSITE" id="PS50011">
    <property type="entry name" value="PROTEIN_KINASE_DOM"/>
    <property type="match status" value="2"/>
</dbReference>
<feature type="binding site" evidence="5">
    <location>
        <position position="47"/>
    </location>
    <ligand>
        <name>ATP</name>
        <dbReference type="ChEBI" id="CHEBI:30616"/>
    </ligand>
</feature>
<dbReference type="Proteomes" id="UP001497497">
    <property type="component" value="Unassembled WGS sequence"/>
</dbReference>
<evidence type="ECO:0000256" key="1">
    <source>
        <dbReference type="ARBA" id="ARBA00022679"/>
    </source>
</evidence>
<dbReference type="Pfam" id="PF00069">
    <property type="entry name" value="Pkinase"/>
    <property type="match status" value="2"/>
</dbReference>